<dbReference type="EMBL" id="JH687692">
    <property type="protein sequence ID" value="EIN03263.1"/>
    <property type="molecule type" value="Genomic_DNA"/>
</dbReference>
<dbReference type="RefSeq" id="XP_007389507.1">
    <property type="nucleotide sequence ID" value="XM_007389445.1"/>
</dbReference>
<feature type="compositionally biased region" description="Basic and acidic residues" evidence="1">
    <location>
        <begin position="123"/>
        <end position="142"/>
    </location>
</feature>
<feature type="compositionally biased region" description="Polar residues" evidence="1">
    <location>
        <begin position="102"/>
        <end position="115"/>
    </location>
</feature>
<dbReference type="eggNOG" id="ENOG502RC9I">
    <property type="taxonomic scope" value="Eukaryota"/>
</dbReference>
<dbReference type="OMA" id="FEDWIAD"/>
<sequence length="530" mass="59908">MPPWALRDNAFDKPHYRLNRAALVELAEALGVEPGGNVHELKARTKQALFERRDELIEHPSYSALYTEREKNEFQQGRTQGTGDEGSDWQGIADYQEPRLPSVSTRSQSRTTDQRMSLRGRRTRSEGRERGTQRSVRARAETRPLPPPASSGHRSHDQALSSSEYASPPPDEPDDQPSPSPPASRRPHHSFATPQAWLPRQSRHVDEALPIDAPHTPVTSRGRPARIAGVLADVNYYVIPQQIIDIFERGHKKHVPLHHLTDAACMAQGIDTTANLSNLWQIESGGLVPVQQPLSPEGEMQLSFAEWLQAWQRYLQLFEEYLPQEYQDWFTHHENIRLRRGVSSDNTWPVWLAYDIEIRRRRLNTPIDPREYHRAIWDDLYIAHLGRRILQPQPQQAQLALASRRRESGGGTTTGRGPRNSLPTRGRASDQTSSSFRSCFLCGRYSHRTKECFAKTLANGNPIFIARTQDGGYADKTGKRYCFHFNMQRGCSASGTCAHGEHRCTLCGDTHSASLCVIASAGRDDPVQSR</sequence>
<proteinExistence type="predicted"/>
<accession>R7RZ62</accession>
<dbReference type="KEGG" id="psq:PUNSTDRAFT_139715"/>
<feature type="region of interest" description="Disordered" evidence="1">
    <location>
        <begin position="61"/>
        <end position="199"/>
    </location>
</feature>
<evidence type="ECO:0000313" key="3">
    <source>
        <dbReference type="Proteomes" id="UP000054196"/>
    </source>
</evidence>
<gene>
    <name evidence="2" type="ORF">PUNSTDRAFT_139715</name>
</gene>
<evidence type="ECO:0000256" key="1">
    <source>
        <dbReference type="SAM" id="MobiDB-lite"/>
    </source>
</evidence>
<dbReference type="HOGENOM" id="CLU_038724_0_0_1"/>
<dbReference type="Proteomes" id="UP000054196">
    <property type="component" value="Unassembled WGS sequence"/>
</dbReference>
<dbReference type="AlphaFoldDB" id="R7RZ62"/>
<evidence type="ECO:0000313" key="2">
    <source>
        <dbReference type="EMBL" id="EIN03263.1"/>
    </source>
</evidence>
<keyword evidence="3" id="KW-1185">Reference proteome</keyword>
<reference evidence="3" key="1">
    <citation type="journal article" date="2012" name="Science">
        <title>The Paleozoic origin of enzymatic lignin decomposition reconstructed from 31 fungal genomes.</title>
        <authorList>
            <person name="Floudas D."/>
            <person name="Binder M."/>
            <person name="Riley R."/>
            <person name="Barry K."/>
            <person name="Blanchette R.A."/>
            <person name="Henrissat B."/>
            <person name="Martinez A.T."/>
            <person name="Otillar R."/>
            <person name="Spatafora J.W."/>
            <person name="Yadav J.S."/>
            <person name="Aerts A."/>
            <person name="Benoit I."/>
            <person name="Boyd A."/>
            <person name="Carlson A."/>
            <person name="Copeland A."/>
            <person name="Coutinho P.M."/>
            <person name="de Vries R.P."/>
            <person name="Ferreira P."/>
            <person name="Findley K."/>
            <person name="Foster B."/>
            <person name="Gaskell J."/>
            <person name="Glotzer D."/>
            <person name="Gorecki P."/>
            <person name="Heitman J."/>
            <person name="Hesse C."/>
            <person name="Hori C."/>
            <person name="Igarashi K."/>
            <person name="Jurgens J.A."/>
            <person name="Kallen N."/>
            <person name="Kersten P."/>
            <person name="Kohler A."/>
            <person name="Kuees U."/>
            <person name="Kumar T.K.A."/>
            <person name="Kuo A."/>
            <person name="LaButti K."/>
            <person name="Larrondo L.F."/>
            <person name="Lindquist E."/>
            <person name="Ling A."/>
            <person name="Lombard V."/>
            <person name="Lucas S."/>
            <person name="Lundell T."/>
            <person name="Martin R."/>
            <person name="McLaughlin D.J."/>
            <person name="Morgenstern I."/>
            <person name="Morin E."/>
            <person name="Murat C."/>
            <person name="Nagy L.G."/>
            <person name="Nolan M."/>
            <person name="Ohm R.A."/>
            <person name="Patyshakuliyeva A."/>
            <person name="Rokas A."/>
            <person name="Ruiz-Duenas F.J."/>
            <person name="Sabat G."/>
            <person name="Salamov A."/>
            <person name="Samejima M."/>
            <person name="Schmutz J."/>
            <person name="Slot J.C."/>
            <person name="St John F."/>
            <person name="Stenlid J."/>
            <person name="Sun H."/>
            <person name="Sun S."/>
            <person name="Syed K."/>
            <person name="Tsang A."/>
            <person name="Wiebenga A."/>
            <person name="Young D."/>
            <person name="Pisabarro A."/>
            <person name="Eastwood D.C."/>
            <person name="Martin F."/>
            <person name="Cullen D."/>
            <person name="Grigoriev I.V."/>
            <person name="Hibbett D.S."/>
        </authorList>
    </citation>
    <scope>NUCLEOTIDE SEQUENCE [LARGE SCALE GENOMIC DNA]</scope>
    <source>
        <strain evidence="3">HHB-11173 SS5</strain>
    </source>
</reference>
<organism evidence="2 3">
    <name type="scientific">Punctularia strigosozonata (strain HHB-11173)</name>
    <name type="common">White-rot fungus</name>
    <dbReference type="NCBI Taxonomy" id="741275"/>
    <lineage>
        <taxon>Eukaryota</taxon>
        <taxon>Fungi</taxon>
        <taxon>Dikarya</taxon>
        <taxon>Basidiomycota</taxon>
        <taxon>Agaricomycotina</taxon>
        <taxon>Agaricomycetes</taxon>
        <taxon>Corticiales</taxon>
        <taxon>Punctulariaceae</taxon>
        <taxon>Punctularia</taxon>
    </lineage>
</organism>
<dbReference type="OrthoDB" id="2973373at2759"/>
<feature type="region of interest" description="Disordered" evidence="1">
    <location>
        <begin position="396"/>
        <end position="432"/>
    </location>
</feature>
<protein>
    <recommendedName>
        <fullName evidence="4">CCHC-type domain-containing protein</fullName>
    </recommendedName>
</protein>
<evidence type="ECO:0008006" key="4">
    <source>
        <dbReference type="Google" id="ProtNLM"/>
    </source>
</evidence>
<dbReference type="GeneID" id="18880425"/>
<name>R7RZ62_PUNST</name>